<dbReference type="PANTHER" id="PTHR14149:SF17">
    <property type="entry name" value="GTPASE-ACTIVATING PROTEIN"/>
    <property type="match status" value="1"/>
</dbReference>
<dbReference type="GO" id="GO:0005096">
    <property type="term" value="F:GTPase activator activity"/>
    <property type="evidence" value="ECO:0007669"/>
    <property type="project" value="TreeGrafter"/>
</dbReference>
<dbReference type="Gene3D" id="1.10.506.10">
    <property type="entry name" value="GTPase Activation - p120gap, domain 1"/>
    <property type="match status" value="1"/>
</dbReference>
<dbReference type="PANTHER" id="PTHR14149">
    <property type="entry name" value="RAS GTPASE-ACTIVATING PROTEIN WITH IQ MOTIF"/>
    <property type="match status" value="1"/>
</dbReference>
<proteinExistence type="predicted"/>
<evidence type="ECO:0000256" key="2">
    <source>
        <dbReference type="SAM" id="MobiDB-lite"/>
    </source>
</evidence>
<comment type="caution">
    <text evidence="4">The sequence shown here is derived from an EMBL/GenBank/DDBJ whole genome shotgun (WGS) entry which is preliminary data.</text>
</comment>
<feature type="compositionally biased region" description="Low complexity" evidence="2">
    <location>
        <begin position="66"/>
        <end position="81"/>
    </location>
</feature>
<gene>
    <name evidence="4" type="ORF">A4X13_0g6139</name>
</gene>
<evidence type="ECO:0000259" key="3">
    <source>
        <dbReference type="PROSITE" id="PS50018"/>
    </source>
</evidence>
<dbReference type="GO" id="GO:0005938">
    <property type="term" value="C:cell cortex"/>
    <property type="evidence" value="ECO:0007669"/>
    <property type="project" value="TreeGrafter"/>
</dbReference>
<evidence type="ECO:0000313" key="5">
    <source>
        <dbReference type="Proteomes" id="UP000077521"/>
    </source>
</evidence>
<feature type="compositionally biased region" description="Low complexity" evidence="2">
    <location>
        <begin position="19"/>
        <end position="30"/>
    </location>
</feature>
<dbReference type="EMBL" id="LWDF02000548">
    <property type="protein sequence ID" value="KAE8244996.1"/>
    <property type="molecule type" value="Genomic_DNA"/>
</dbReference>
<reference evidence="4" key="2">
    <citation type="journal article" date="2019" name="IMA Fungus">
        <title>Genome sequencing and comparison of five Tilletia species to identify candidate genes for the detection of regulated species infecting wheat.</title>
        <authorList>
            <person name="Nguyen H.D.T."/>
            <person name="Sultana T."/>
            <person name="Kesanakurti P."/>
            <person name="Hambleton S."/>
        </authorList>
    </citation>
    <scope>NUCLEOTIDE SEQUENCE</scope>
    <source>
        <strain evidence="4">DAOMC 236416</strain>
    </source>
</reference>
<dbReference type="Pfam" id="PF00616">
    <property type="entry name" value="RasGAP"/>
    <property type="match status" value="1"/>
</dbReference>
<feature type="coiled-coil region" evidence="1">
    <location>
        <begin position="122"/>
        <end position="149"/>
    </location>
</feature>
<organism evidence="4 5">
    <name type="scientific">Tilletia indica</name>
    <dbReference type="NCBI Taxonomy" id="43049"/>
    <lineage>
        <taxon>Eukaryota</taxon>
        <taxon>Fungi</taxon>
        <taxon>Dikarya</taxon>
        <taxon>Basidiomycota</taxon>
        <taxon>Ustilaginomycotina</taxon>
        <taxon>Exobasidiomycetes</taxon>
        <taxon>Tilletiales</taxon>
        <taxon>Tilletiaceae</taxon>
        <taxon>Tilletia</taxon>
    </lineage>
</organism>
<dbReference type="AlphaFoldDB" id="A0A8T8SPL7"/>
<reference evidence="4" key="1">
    <citation type="submission" date="2016-04" db="EMBL/GenBank/DDBJ databases">
        <authorList>
            <person name="Nguyen H.D."/>
            <person name="Samba Siva P."/>
            <person name="Cullis J."/>
            <person name="Levesque C.A."/>
            <person name="Hambleton S."/>
        </authorList>
    </citation>
    <scope>NUCLEOTIDE SEQUENCE</scope>
    <source>
        <strain evidence="4">DAOMC 236416</strain>
    </source>
</reference>
<dbReference type="Proteomes" id="UP000077521">
    <property type="component" value="Unassembled WGS sequence"/>
</dbReference>
<dbReference type="SUPFAM" id="SSF48350">
    <property type="entry name" value="GTPase activation domain, GAP"/>
    <property type="match status" value="1"/>
</dbReference>
<feature type="compositionally biased region" description="Basic and acidic residues" evidence="2">
    <location>
        <begin position="377"/>
        <end position="386"/>
    </location>
</feature>
<dbReference type="GO" id="GO:0046580">
    <property type="term" value="P:negative regulation of Ras protein signal transduction"/>
    <property type="evidence" value="ECO:0007669"/>
    <property type="project" value="TreeGrafter"/>
</dbReference>
<feature type="region of interest" description="Disordered" evidence="2">
    <location>
        <begin position="336"/>
        <end position="409"/>
    </location>
</feature>
<keyword evidence="5" id="KW-1185">Reference proteome</keyword>
<accession>A0A8T8SPL7</accession>
<evidence type="ECO:0000313" key="4">
    <source>
        <dbReference type="EMBL" id="KAE8244996.1"/>
    </source>
</evidence>
<dbReference type="InterPro" id="IPR008936">
    <property type="entry name" value="Rho_GTPase_activation_prot"/>
</dbReference>
<feature type="domain" description="Ras-GAP" evidence="3">
    <location>
        <begin position="248"/>
        <end position="358"/>
    </location>
</feature>
<dbReference type="PROSITE" id="PS50018">
    <property type="entry name" value="RAS_GTPASE_ACTIV_2"/>
    <property type="match status" value="1"/>
</dbReference>
<dbReference type="InterPro" id="IPR001936">
    <property type="entry name" value="RasGAP_dom"/>
</dbReference>
<evidence type="ECO:0000256" key="1">
    <source>
        <dbReference type="SAM" id="Coils"/>
    </source>
</evidence>
<feature type="region of interest" description="Disordered" evidence="2">
    <location>
        <begin position="14"/>
        <end position="87"/>
    </location>
</feature>
<name>A0A8T8SPL7_9BASI</name>
<sequence>MPGSFTTFEICAAEPPLRSSSMSTVSSTLSPHLEPSTPKMASAVMYSQGNGSTSPGGPGQNGGSYSHSPTTPTGEGSSGSSARDRNAMMQVSRRLTAASIGTNRNTNRYSVTALYSMAAEQDVEVEDDLARAQKRLRELKGRISAQSKKNFVLERDVRYLDSRIALLIANRMALDEQSEVASTLEEAETPLGTVLDDRKMQQYGNLFFLLQSEPRHIAALCRLVSLAEIDTLLQTVMFTLYGNQYESREEHLLLTMFQSVLSAQFETATDFGSLLRANTPVSRMMTTYTRRGPGQSYLKDVLAERINSLIEHKDLNLEVNPLKVYEQMINQIEEDTGALPPNLPRGVPAEVAAENPGPGHHRTTSDDAHGHRQLVPLDHHKLDRRSTLRNPMDLQTDSFPDEAEIPRRE</sequence>
<keyword evidence="1" id="KW-0175">Coiled coil</keyword>
<protein>
    <recommendedName>
        <fullName evidence="3">Ras-GAP domain-containing protein</fullName>
    </recommendedName>
</protein>